<sequence length="115" mass="13218">MNNTVKIFQPSGRLNAITGNKLRREIKELIWSEKNIIVLIDLQNVNFIDSSGLGILISAMQMIKSSNSQFFICSVNQQVKMLFELTKMDQIFKIFSNKDEFERQILTIQLSNSGM</sequence>
<dbReference type="SUPFAM" id="SSF52091">
    <property type="entry name" value="SpoIIaa-like"/>
    <property type="match status" value="1"/>
</dbReference>
<evidence type="ECO:0000313" key="4">
    <source>
        <dbReference type="EMBL" id="MDR9895731.1"/>
    </source>
</evidence>
<comment type="caution">
    <text evidence="4">The sequence shown here is derived from an EMBL/GenBank/DDBJ whole genome shotgun (WGS) entry which is preliminary data.</text>
</comment>
<accession>A0AAP5M5B7</accession>
<keyword evidence="5" id="KW-1185">Reference proteome</keyword>
<dbReference type="PROSITE" id="PS50801">
    <property type="entry name" value="STAS"/>
    <property type="match status" value="1"/>
</dbReference>
<dbReference type="Pfam" id="PF01740">
    <property type="entry name" value="STAS"/>
    <property type="match status" value="1"/>
</dbReference>
<dbReference type="GO" id="GO:0043856">
    <property type="term" value="F:anti-sigma factor antagonist activity"/>
    <property type="evidence" value="ECO:0007669"/>
    <property type="project" value="InterPro"/>
</dbReference>
<feature type="domain" description="STAS" evidence="3">
    <location>
        <begin position="1"/>
        <end position="108"/>
    </location>
</feature>
<organism evidence="4 5">
    <name type="scientific">Aetokthonos hydrillicola Thurmond2011</name>
    <dbReference type="NCBI Taxonomy" id="2712845"/>
    <lineage>
        <taxon>Bacteria</taxon>
        <taxon>Bacillati</taxon>
        <taxon>Cyanobacteriota</taxon>
        <taxon>Cyanophyceae</taxon>
        <taxon>Nostocales</taxon>
        <taxon>Hapalosiphonaceae</taxon>
        <taxon>Aetokthonos</taxon>
    </lineage>
</organism>
<evidence type="ECO:0000256" key="1">
    <source>
        <dbReference type="ARBA" id="ARBA00009013"/>
    </source>
</evidence>
<dbReference type="InterPro" id="IPR003658">
    <property type="entry name" value="Anti-sigma_ant"/>
</dbReference>
<comment type="similarity">
    <text evidence="1 2">Belongs to the anti-sigma-factor antagonist family.</text>
</comment>
<evidence type="ECO:0000256" key="2">
    <source>
        <dbReference type="RuleBase" id="RU003749"/>
    </source>
</evidence>
<proteinExistence type="inferred from homology"/>
<gene>
    <name evidence="4" type="ORF">G7B40_014315</name>
</gene>
<dbReference type="AlphaFoldDB" id="A0AAP5M5B7"/>
<dbReference type="InterPro" id="IPR036513">
    <property type="entry name" value="STAS_dom_sf"/>
</dbReference>
<dbReference type="RefSeq" id="WP_208340479.1">
    <property type="nucleotide sequence ID" value="NZ_CAWQFN010000669.1"/>
</dbReference>
<reference evidence="5" key="1">
    <citation type="journal article" date="2021" name="Science">
        <title>Hunting the eagle killer: A cyanobacterial neurotoxin causes vacuolar myelinopathy.</title>
        <authorList>
            <person name="Breinlinger S."/>
            <person name="Phillips T.J."/>
            <person name="Haram B.N."/>
            <person name="Mares J."/>
            <person name="Martinez Yerena J.A."/>
            <person name="Hrouzek P."/>
            <person name="Sobotka R."/>
            <person name="Henderson W.M."/>
            <person name="Schmieder P."/>
            <person name="Williams S.M."/>
            <person name="Lauderdale J.D."/>
            <person name="Wilde H.D."/>
            <person name="Gerrin W."/>
            <person name="Kust A."/>
            <person name="Washington J.W."/>
            <person name="Wagner C."/>
            <person name="Geier B."/>
            <person name="Liebeke M."/>
            <person name="Enke H."/>
            <person name="Niedermeyer T.H.J."/>
            <person name="Wilde S.B."/>
        </authorList>
    </citation>
    <scope>NUCLEOTIDE SEQUENCE [LARGE SCALE GENOMIC DNA]</scope>
    <source>
        <strain evidence="5">Thurmond2011</strain>
    </source>
</reference>
<dbReference type="EMBL" id="JAALHA020000005">
    <property type="protein sequence ID" value="MDR9895731.1"/>
    <property type="molecule type" value="Genomic_DNA"/>
</dbReference>
<dbReference type="CDD" id="cd07043">
    <property type="entry name" value="STAS_anti-anti-sigma_factors"/>
    <property type="match status" value="1"/>
</dbReference>
<name>A0AAP5M5B7_9CYAN</name>
<dbReference type="Proteomes" id="UP000667802">
    <property type="component" value="Unassembled WGS sequence"/>
</dbReference>
<evidence type="ECO:0000313" key="5">
    <source>
        <dbReference type="Proteomes" id="UP000667802"/>
    </source>
</evidence>
<dbReference type="Gene3D" id="3.30.750.24">
    <property type="entry name" value="STAS domain"/>
    <property type="match status" value="1"/>
</dbReference>
<dbReference type="InterPro" id="IPR002645">
    <property type="entry name" value="STAS_dom"/>
</dbReference>
<dbReference type="PANTHER" id="PTHR33495:SF2">
    <property type="entry name" value="ANTI-SIGMA FACTOR ANTAGONIST TM_1081-RELATED"/>
    <property type="match status" value="1"/>
</dbReference>
<dbReference type="NCBIfam" id="TIGR00377">
    <property type="entry name" value="ant_ant_sig"/>
    <property type="match status" value="1"/>
</dbReference>
<evidence type="ECO:0000259" key="3">
    <source>
        <dbReference type="PROSITE" id="PS50801"/>
    </source>
</evidence>
<protein>
    <recommendedName>
        <fullName evidence="2">Anti-sigma factor antagonist</fullName>
    </recommendedName>
</protein>
<dbReference type="PANTHER" id="PTHR33495">
    <property type="entry name" value="ANTI-SIGMA FACTOR ANTAGONIST TM_1081-RELATED-RELATED"/>
    <property type="match status" value="1"/>
</dbReference>